<dbReference type="InterPro" id="IPR009075">
    <property type="entry name" value="AcylCo_DH/oxidase_C"/>
</dbReference>
<reference evidence="10 11" key="1">
    <citation type="submission" date="2022-03" db="EMBL/GenBank/DDBJ databases">
        <authorList>
            <person name="Jo J.-H."/>
            <person name="Im W.-T."/>
        </authorList>
    </citation>
    <scope>NUCLEOTIDE SEQUENCE [LARGE SCALE GENOMIC DNA]</scope>
    <source>
        <strain evidence="10 11">SM33</strain>
    </source>
</reference>
<comment type="caution">
    <text evidence="10">The sequence shown here is derived from an EMBL/GenBank/DDBJ whole genome shotgun (WGS) entry which is preliminary data.</text>
</comment>
<dbReference type="PANTHER" id="PTHR43884:SF20">
    <property type="entry name" value="ACYL-COA DEHYDROGENASE FADE28"/>
    <property type="match status" value="1"/>
</dbReference>
<evidence type="ECO:0000256" key="3">
    <source>
        <dbReference type="ARBA" id="ARBA00022630"/>
    </source>
</evidence>
<evidence type="ECO:0000313" key="10">
    <source>
        <dbReference type="EMBL" id="MCH8614628.1"/>
    </source>
</evidence>
<evidence type="ECO:0000259" key="7">
    <source>
        <dbReference type="Pfam" id="PF00441"/>
    </source>
</evidence>
<dbReference type="SUPFAM" id="SSF56645">
    <property type="entry name" value="Acyl-CoA dehydrogenase NM domain-like"/>
    <property type="match status" value="1"/>
</dbReference>
<dbReference type="Gene3D" id="1.20.140.10">
    <property type="entry name" value="Butyryl-CoA Dehydrogenase, subunit A, domain 3"/>
    <property type="match status" value="1"/>
</dbReference>
<dbReference type="SUPFAM" id="SSF47203">
    <property type="entry name" value="Acyl-CoA dehydrogenase C-terminal domain-like"/>
    <property type="match status" value="1"/>
</dbReference>
<dbReference type="CDD" id="cd00567">
    <property type="entry name" value="ACAD"/>
    <property type="match status" value="1"/>
</dbReference>
<keyword evidence="3 6" id="KW-0285">Flavoprotein</keyword>
<dbReference type="InterPro" id="IPR036250">
    <property type="entry name" value="AcylCo_DH-like_C"/>
</dbReference>
<dbReference type="Proteomes" id="UP001203058">
    <property type="component" value="Unassembled WGS sequence"/>
</dbReference>
<dbReference type="RefSeq" id="WP_241445047.1">
    <property type="nucleotide sequence ID" value="NZ_JAKZHW010000001.1"/>
</dbReference>
<evidence type="ECO:0000256" key="4">
    <source>
        <dbReference type="ARBA" id="ARBA00022827"/>
    </source>
</evidence>
<keyword evidence="5 6" id="KW-0560">Oxidoreductase</keyword>
<dbReference type="InterPro" id="IPR009100">
    <property type="entry name" value="AcylCoA_DH/oxidase_NM_dom_sf"/>
</dbReference>
<dbReference type="Gene3D" id="2.40.110.10">
    <property type="entry name" value="Butyryl-CoA Dehydrogenase, subunit A, domain 2"/>
    <property type="match status" value="1"/>
</dbReference>
<evidence type="ECO:0000259" key="9">
    <source>
        <dbReference type="Pfam" id="PF02771"/>
    </source>
</evidence>
<dbReference type="InterPro" id="IPR006091">
    <property type="entry name" value="Acyl-CoA_Oxase/DH_mid-dom"/>
</dbReference>
<dbReference type="PANTHER" id="PTHR43884">
    <property type="entry name" value="ACYL-COA DEHYDROGENASE"/>
    <property type="match status" value="1"/>
</dbReference>
<dbReference type="InterPro" id="IPR037069">
    <property type="entry name" value="AcylCoA_DH/ox_N_sf"/>
</dbReference>
<feature type="domain" description="Acyl-CoA oxidase/dehydrogenase middle" evidence="8">
    <location>
        <begin position="135"/>
        <end position="197"/>
    </location>
</feature>
<protein>
    <submittedName>
        <fullName evidence="10">Acyl-CoA/acyl-ACP dehydrogenase</fullName>
    </submittedName>
</protein>
<dbReference type="Gene3D" id="1.10.540.10">
    <property type="entry name" value="Acyl-CoA dehydrogenase/oxidase, N-terminal domain"/>
    <property type="match status" value="1"/>
</dbReference>
<accession>A0ABS9VIV8</accession>
<name>A0ABS9VIV8_9SPHN</name>
<dbReference type="Pfam" id="PF00441">
    <property type="entry name" value="Acyl-CoA_dh_1"/>
    <property type="match status" value="1"/>
</dbReference>
<dbReference type="Pfam" id="PF02770">
    <property type="entry name" value="Acyl-CoA_dh_M"/>
    <property type="match status" value="1"/>
</dbReference>
<evidence type="ECO:0000256" key="5">
    <source>
        <dbReference type="ARBA" id="ARBA00023002"/>
    </source>
</evidence>
<keyword evidence="4 6" id="KW-0274">FAD</keyword>
<evidence type="ECO:0000256" key="1">
    <source>
        <dbReference type="ARBA" id="ARBA00001974"/>
    </source>
</evidence>
<organism evidence="10 11">
    <name type="scientific">Sphingomonas telluris</name>
    <dbReference type="NCBI Taxonomy" id="2907998"/>
    <lineage>
        <taxon>Bacteria</taxon>
        <taxon>Pseudomonadati</taxon>
        <taxon>Pseudomonadota</taxon>
        <taxon>Alphaproteobacteria</taxon>
        <taxon>Sphingomonadales</taxon>
        <taxon>Sphingomonadaceae</taxon>
        <taxon>Sphingomonas</taxon>
    </lineage>
</organism>
<dbReference type="Pfam" id="PF02771">
    <property type="entry name" value="Acyl-CoA_dh_N"/>
    <property type="match status" value="1"/>
</dbReference>
<evidence type="ECO:0000313" key="11">
    <source>
        <dbReference type="Proteomes" id="UP001203058"/>
    </source>
</evidence>
<sequence length="374" mass="39271">MPLLTDDQKMLQETAESFLAEEGGPAKQLRHWRDTGCTDGYGTDLWKQFGELGLTGICIPEDQGGLGLGAVEAALVLEEIGRNLTSSPFLTTAVVGARAIEGTAHAERWYPGILSGDAVLALAVDESSRHAPEKTAMTAERRGNGFVLNGAKQFVVHGNSADAVLTVARTAGSPGETQGLTLFAVPKGIANVESVTLADSSKAARLRFDNAELDADAVVGEVDGGWAPLSRALGAGRAGVAAELVGVAAGATAMTVDYLKQRKQFGKLIGEFQALQHRAAHLYGEIEIARAAALKAAELMDSGDDKADLMVAVAKAKAAAVSKLAVQEGVQMHGGIGMTDEHDIGLYMKREAVLGELFGDVYFHRNRVAELSGY</sequence>
<evidence type="ECO:0000259" key="8">
    <source>
        <dbReference type="Pfam" id="PF02770"/>
    </source>
</evidence>
<feature type="domain" description="Acyl-CoA dehydrogenase/oxidase N-terminal" evidence="9">
    <location>
        <begin position="5"/>
        <end position="116"/>
    </location>
</feature>
<dbReference type="EMBL" id="JAKZHW010000001">
    <property type="protein sequence ID" value="MCH8614628.1"/>
    <property type="molecule type" value="Genomic_DNA"/>
</dbReference>
<comment type="similarity">
    <text evidence="2 6">Belongs to the acyl-CoA dehydrogenase family.</text>
</comment>
<comment type="cofactor">
    <cofactor evidence="1 6">
        <name>FAD</name>
        <dbReference type="ChEBI" id="CHEBI:57692"/>
    </cofactor>
</comment>
<keyword evidence="11" id="KW-1185">Reference proteome</keyword>
<dbReference type="InterPro" id="IPR013786">
    <property type="entry name" value="AcylCoA_DH/ox_N"/>
</dbReference>
<evidence type="ECO:0000256" key="2">
    <source>
        <dbReference type="ARBA" id="ARBA00009347"/>
    </source>
</evidence>
<proteinExistence type="inferred from homology"/>
<gene>
    <name evidence="10" type="ORF">LZ016_00710</name>
</gene>
<dbReference type="InterPro" id="IPR046373">
    <property type="entry name" value="Acyl-CoA_Oxase/DH_mid-dom_sf"/>
</dbReference>
<evidence type="ECO:0000256" key="6">
    <source>
        <dbReference type="RuleBase" id="RU362125"/>
    </source>
</evidence>
<feature type="domain" description="Acyl-CoA dehydrogenase/oxidase C-terminal" evidence="7">
    <location>
        <begin position="224"/>
        <end position="370"/>
    </location>
</feature>